<dbReference type="CDD" id="cd04301">
    <property type="entry name" value="NAT_SF"/>
    <property type="match status" value="1"/>
</dbReference>
<dbReference type="InterPro" id="IPR050832">
    <property type="entry name" value="Bact_Acetyltransf"/>
</dbReference>
<dbReference type="InterPro" id="IPR000182">
    <property type="entry name" value="GNAT_dom"/>
</dbReference>
<proteinExistence type="predicted"/>
<keyword evidence="1" id="KW-0808">Transferase</keyword>
<dbReference type="RefSeq" id="WP_344303205.1">
    <property type="nucleotide sequence ID" value="NZ_BAAAQQ010000007.1"/>
</dbReference>
<organism evidence="4 5">
    <name type="scientific">Nocardioides bigeumensis</name>
    <dbReference type="NCBI Taxonomy" id="433657"/>
    <lineage>
        <taxon>Bacteria</taxon>
        <taxon>Bacillati</taxon>
        <taxon>Actinomycetota</taxon>
        <taxon>Actinomycetes</taxon>
        <taxon>Propionibacteriales</taxon>
        <taxon>Nocardioidaceae</taxon>
        <taxon>Nocardioides</taxon>
    </lineage>
</organism>
<dbReference type="Gene3D" id="3.40.630.30">
    <property type="match status" value="1"/>
</dbReference>
<accession>A0ABP5JXS7</accession>
<evidence type="ECO:0000259" key="3">
    <source>
        <dbReference type="PROSITE" id="PS51186"/>
    </source>
</evidence>
<protein>
    <submittedName>
        <fullName evidence="4">GNAT family N-acetyltransferase</fullName>
    </submittedName>
</protein>
<keyword evidence="2" id="KW-0012">Acyltransferase</keyword>
<sequence>MTVTIRAAAPDDAPALGEVMVAAWLSTHHGQMPDEAWRKRVAEWTPEVSARGWAQVLSEQSGRDVPIDVLLVAEDDEGRPVGLVYAREGDDASASTAEITALYVASGRRGEGCGSALLRTAATELIRLGCTRARLQVLSANLLARGFYEHLGGREVGQGWFDEDGQLLPVTYYEWACEQLAVRTTSPEDQPGRSA</sequence>
<keyword evidence="5" id="KW-1185">Reference proteome</keyword>
<dbReference type="Proteomes" id="UP001500575">
    <property type="component" value="Unassembled WGS sequence"/>
</dbReference>
<dbReference type="PANTHER" id="PTHR43877">
    <property type="entry name" value="AMINOALKYLPHOSPHONATE N-ACETYLTRANSFERASE-RELATED-RELATED"/>
    <property type="match status" value="1"/>
</dbReference>
<dbReference type="InterPro" id="IPR016181">
    <property type="entry name" value="Acyl_CoA_acyltransferase"/>
</dbReference>
<dbReference type="Pfam" id="PF00583">
    <property type="entry name" value="Acetyltransf_1"/>
    <property type="match status" value="1"/>
</dbReference>
<reference evidence="5" key="1">
    <citation type="journal article" date="2019" name="Int. J. Syst. Evol. Microbiol.">
        <title>The Global Catalogue of Microorganisms (GCM) 10K type strain sequencing project: providing services to taxonomists for standard genome sequencing and annotation.</title>
        <authorList>
            <consortium name="The Broad Institute Genomics Platform"/>
            <consortium name="The Broad Institute Genome Sequencing Center for Infectious Disease"/>
            <person name="Wu L."/>
            <person name="Ma J."/>
        </authorList>
    </citation>
    <scope>NUCLEOTIDE SEQUENCE [LARGE SCALE GENOMIC DNA]</scope>
    <source>
        <strain evidence="5">JCM 16021</strain>
    </source>
</reference>
<dbReference type="SUPFAM" id="SSF55729">
    <property type="entry name" value="Acyl-CoA N-acyltransferases (Nat)"/>
    <property type="match status" value="1"/>
</dbReference>
<dbReference type="PROSITE" id="PS51186">
    <property type="entry name" value="GNAT"/>
    <property type="match status" value="1"/>
</dbReference>
<feature type="domain" description="N-acetyltransferase" evidence="3">
    <location>
        <begin position="3"/>
        <end position="178"/>
    </location>
</feature>
<evidence type="ECO:0000256" key="2">
    <source>
        <dbReference type="ARBA" id="ARBA00023315"/>
    </source>
</evidence>
<name>A0ABP5JXS7_9ACTN</name>
<evidence type="ECO:0000256" key="1">
    <source>
        <dbReference type="ARBA" id="ARBA00022679"/>
    </source>
</evidence>
<comment type="caution">
    <text evidence="4">The sequence shown here is derived from an EMBL/GenBank/DDBJ whole genome shotgun (WGS) entry which is preliminary data.</text>
</comment>
<evidence type="ECO:0000313" key="4">
    <source>
        <dbReference type="EMBL" id="GAA2121868.1"/>
    </source>
</evidence>
<evidence type="ECO:0000313" key="5">
    <source>
        <dbReference type="Proteomes" id="UP001500575"/>
    </source>
</evidence>
<gene>
    <name evidence="4" type="ORF">GCM10009843_16500</name>
</gene>
<dbReference type="PANTHER" id="PTHR43877:SF1">
    <property type="entry name" value="ACETYLTRANSFERASE"/>
    <property type="match status" value="1"/>
</dbReference>
<dbReference type="EMBL" id="BAAAQQ010000007">
    <property type="protein sequence ID" value="GAA2121868.1"/>
    <property type="molecule type" value="Genomic_DNA"/>
</dbReference>